<feature type="transmembrane region" description="Helical" evidence="1">
    <location>
        <begin position="181"/>
        <end position="203"/>
    </location>
</feature>
<keyword evidence="1" id="KW-1133">Transmembrane helix</keyword>
<dbReference type="InterPro" id="IPR003675">
    <property type="entry name" value="Rce1/LyrA-like_dom"/>
</dbReference>
<dbReference type="EMBL" id="BAEO01000060">
    <property type="protein sequence ID" value="GAC21129.1"/>
    <property type="molecule type" value="Genomic_DNA"/>
</dbReference>
<evidence type="ECO:0000313" key="4">
    <source>
        <dbReference type="Proteomes" id="UP000006327"/>
    </source>
</evidence>
<feature type="domain" description="CAAX prenyl protease 2/Lysostaphin resistance protein A-like" evidence="2">
    <location>
        <begin position="140"/>
        <end position="246"/>
    </location>
</feature>
<feature type="transmembrane region" description="Helical" evidence="1">
    <location>
        <begin position="151"/>
        <end position="169"/>
    </location>
</feature>
<organism evidence="3 4">
    <name type="scientific">Paraglaciecola arctica BSs20135</name>
    <dbReference type="NCBI Taxonomy" id="493475"/>
    <lineage>
        <taxon>Bacteria</taxon>
        <taxon>Pseudomonadati</taxon>
        <taxon>Pseudomonadota</taxon>
        <taxon>Gammaproteobacteria</taxon>
        <taxon>Alteromonadales</taxon>
        <taxon>Alteromonadaceae</taxon>
        <taxon>Paraglaciecola</taxon>
    </lineage>
</organism>
<dbReference type="RefSeq" id="WP_007623757.1">
    <property type="nucleotide sequence ID" value="NZ_BAEO01000060.1"/>
</dbReference>
<keyword evidence="1" id="KW-0812">Transmembrane</keyword>
<evidence type="ECO:0000313" key="3">
    <source>
        <dbReference type="EMBL" id="GAC21129.1"/>
    </source>
</evidence>
<keyword evidence="4" id="KW-1185">Reference proteome</keyword>
<feature type="transmembrane region" description="Helical" evidence="1">
    <location>
        <begin position="238"/>
        <end position="257"/>
    </location>
</feature>
<dbReference type="AlphaFoldDB" id="K6XKD3"/>
<gene>
    <name evidence="3" type="ORF">GARC_4187</name>
</gene>
<dbReference type="Proteomes" id="UP000006327">
    <property type="component" value="Unassembled WGS sequence"/>
</dbReference>
<protein>
    <submittedName>
        <fullName evidence="3">Abortive infection protein</fullName>
    </submittedName>
</protein>
<reference evidence="3 4" key="1">
    <citation type="journal article" date="2017" name="Antonie Van Leeuwenhoek">
        <title>Rhizobium rhizosphaerae sp. nov., a novel species isolated from rice rhizosphere.</title>
        <authorList>
            <person name="Zhao J.J."/>
            <person name="Zhang J."/>
            <person name="Zhang R.J."/>
            <person name="Zhang C.W."/>
            <person name="Yin H.Q."/>
            <person name="Zhang X.X."/>
        </authorList>
    </citation>
    <scope>NUCLEOTIDE SEQUENCE [LARGE SCALE GENOMIC DNA]</scope>
    <source>
        <strain evidence="3 4">BSs20135</strain>
    </source>
</reference>
<dbReference type="Pfam" id="PF02517">
    <property type="entry name" value="Rce1-like"/>
    <property type="match status" value="1"/>
</dbReference>
<dbReference type="GO" id="GO:0004175">
    <property type="term" value="F:endopeptidase activity"/>
    <property type="evidence" value="ECO:0007669"/>
    <property type="project" value="UniProtKB-ARBA"/>
</dbReference>
<name>K6XKD3_9ALTE</name>
<accession>K6XKD3</accession>
<feature type="transmembrane region" description="Helical" evidence="1">
    <location>
        <begin position="46"/>
        <end position="71"/>
    </location>
</feature>
<dbReference type="STRING" id="493475.GARC_4187"/>
<dbReference type="eggNOG" id="ENOG502ZAAA">
    <property type="taxonomic scope" value="Bacteria"/>
</dbReference>
<keyword evidence="1" id="KW-0472">Membrane</keyword>
<feature type="transmembrane region" description="Helical" evidence="1">
    <location>
        <begin position="12"/>
        <end position="34"/>
    </location>
</feature>
<evidence type="ECO:0000259" key="2">
    <source>
        <dbReference type="Pfam" id="PF02517"/>
    </source>
</evidence>
<comment type="caution">
    <text evidence="3">The sequence shown here is derived from an EMBL/GenBank/DDBJ whole genome shotgun (WGS) entry which is preliminary data.</text>
</comment>
<sequence length="258" mass="28367">MALTLGSDKPKYLVLFVLGFVGILSSVSLVPQLISLSPEPLPISIFWVQVISVIQSSVLLMLMVVLGGVFAKRVNLTTPVIDRLCGVSTHLPKFTDILVPAIFGGVFGGFCLLGFFYLMAGFLPIDFLQASERFIPPWHTKLLYGGITEEILVRWGLMSFFTWGCYKVCQTHGSKINEYNYVFGILLSALLFGVGHLPVAQLLTDEPSVYLYLYIIVGNAIFGCIAGWLFYKRGLECAILAHMVAHITVISFGGFGVQ</sequence>
<proteinExistence type="predicted"/>
<evidence type="ECO:0000256" key="1">
    <source>
        <dbReference type="SAM" id="Phobius"/>
    </source>
</evidence>
<dbReference type="GO" id="GO:0080120">
    <property type="term" value="P:CAAX-box protein maturation"/>
    <property type="evidence" value="ECO:0007669"/>
    <property type="project" value="UniProtKB-ARBA"/>
</dbReference>
<feature type="transmembrane region" description="Helical" evidence="1">
    <location>
        <begin position="209"/>
        <end position="231"/>
    </location>
</feature>
<feature type="transmembrane region" description="Helical" evidence="1">
    <location>
        <begin position="97"/>
        <end position="119"/>
    </location>
</feature>
<dbReference type="OrthoDB" id="378663at2"/>